<evidence type="ECO:0000313" key="1">
    <source>
        <dbReference type="EMBL" id="GCC43601.1"/>
    </source>
</evidence>
<protein>
    <submittedName>
        <fullName evidence="1">Uncharacterized protein</fullName>
    </submittedName>
</protein>
<proteinExistence type="predicted"/>
<gene>
    <name evidence="1" type="ORF">chiPu_0027383</name>
</gene>
<comment type="caution">
    <text evidence="1">The sequence shown here is derived from an EMBL/GenBank/DDBJ whole genome shotgun (WGS) entry which is preliminary data.</text>
</comment>
<dbReference type="EMBL" id="BEZZ01102378">
    <property type="protein sequence ID" value="GCC43601.1"/>
    <property type="molecule type" value="Genomic_DNA"/>
</dbReference>
<evidence type="ECO:0000313" key="2">
    <source>
        <dbReference type="Proteomes" id="UP000287033"/>
    </source>
</evidence>
<dbReference type="AlphaFoldDB" id="A0A401TLQ3"/>
<accession>A0A401TLQ3</accession>
<feature type="non-terminal residue" evidence="1">
    <location>
        <position position="32"/>
    </location>
</feature>
<dbReference type="Proteomes" id="UP000287033">
    <property type="component" value="Unassembled WGS sequence"/>
</dbReference>
<reference evidence="1 2" key="1">
    <citation type="journal article" date="2018" name="Nat. Ecol. Evol.">
        <title>Shark genomes provide insights into elasmobranch evolution and the origin of vertebrates.</title>
        <authorList>
            <person name="Hara Y"/>
            <person name="Yamaguchi K"/>
            <person name="Onimaru K"/>
            <person name="Kadota M"/>
            <person name="Koyanagi M"/>
            <person name="Keeley SD"/>
            <person name="Tatsumi K"/>
            <person name="Tanaka K"/>
            <person name="Motone F"/>
            <person name="Kageyama Y"/>
            <person name="Nozu R"/>
            <person name="Adachi N"/>
            <person name="Nishimura O"/>
            <person name="Nakagawa R"/>
            <person name="Tanegashima C"/>
            <person name="Kiyatake I"/>
            <person name="Matsumoto R"/>
            <person name="Murakumo K"/>
            <person name="Nishida K"/>
            <person name="Terakita A"/>
            <person name="Kuratani S"/>
            <person name="Sato K"/>
            <person name="Hyodo S Kuraku.S."/>
        </authorList>
    </citation>
    <scope>NUCLEOTIDE SEQUENCE [LARGE SCALE GENOMIC DNA]</scope>
</reference>
<keyword evidence="2" id="KW-1185">Reference proteome</keyword>
<sequence>MPGGHVTFCFAPGRVRGGHVTFRFAPQKWAKE</sequence>
<name>A0A401TLQ3_CHIPU</name>
<organism evidence="1 2">
    <name type="scientific">Chiloscyllium punctatum</name>
    <name type="common">Brownbanded bambooshark</name>
    <name type="synonym">Hemiscyllium punctatum</name>
    <dbReference type="NCBI Taxonomy" id="137246"/>
    <lineage>
        <taxon>Eukaryota</taxon>
        <taxon>Metazoa</taxon>
        <taxon>Chordata</taxon>
        <taxon>Craniata</taxon>
        <taxon>Vertebrata</taxon>
        <taxon>Chondrichthyes</taxon>
        <taxon>Elasmobranchii</taxon>
        <taxon>Galeomorphii</taxon>
        <taxon>Galeoidea</taxon>
        <taxon>Orectolobiformes</taxon>
        <taxon>Hemiscylliidae</taxon>
        <taxon>Chiloscyllium</taxon>
    </lineage>
</organism>